<keyword evidence="3" id="KW-1185">Reference proteome</keyword>
<feature type="transmembrane region" description="Helical" evidence="1">
    <location>
        <begin position="29"/>
        <end position="48"/>
    </location>
</feature>
<dbReference type="OMA" id="CCLTANI"/>
<dbReference type="InterPro" id="IPR006461">
    <property type="entry name" value="PLAC_motif_containing"/>
</dbReference>
<dbReference type="PANTHER" id="PTHR15907">
    <property type="entry name" value="DUF614 FAMILY PROTEIN-RELATED"/>
    <property type="match status" value="1"/>
</dbReference>
<proteinExistence type="predicted"/>
<evidence type="ECO:0000256" key="1">
    <source>
        <dbReference type="SAM" id="Phobius"/>
    </source>
</evidence>
<dbReference type="Pfam" id="PF04749">
    <property type="entry name" value="PLAC8"/>
    <property type="match status" value="1"/>
</dbReference>
<dbReference type="eggNOG" id="ENOG502RXFT">
    <property type="taxonomic scope" value="Eukaryota"/>
</dbReference>
<dbReference type="EMBL" id="KI517408">
    <property type="protein sequence ID" value="ESQ48054.1"/>
    <property type="molecule type" value="Genomic_DNA"/>
</dbReference>
<dbReference type="AlphaFoldDB" id="V4LW64"/>
<dbReference type="NCBIfam" id="TIGR01571">
    <property type="entry name" value="A_thal_Cys_rich"/>
    <property type="match status" value="1"/>
</dbReference>
<dbReference type="KEGG" id="eus:EUTSA_v10022327mg"/>
<keyword evidence="1" id="KW-0472">Membrane</keyword>
<dbReference type="Proteomes" id="UP000030689">
    <property type="component" value="Unassembled WGS sequence"/>
</dbReference>
<evidence type="ECO:0000313" key="2">
    <source>
        <dbReference type="EMBL" id="ESQ48054.1"/>
    </source>
</evidence>
<keyword evidence="1" id="KW-0812">Transmembrane</keyword>
<protein>
    <submittedName>
        <fullName evidence="2">Uncharacterized protein</fullName>
    </submittedName>
</protein>
<organism evidence="2 3">
    <name type="scientific">Eutrema salsugineum</name>
    <name type="common">Saltwater cress</name>
    <name type="synonym">Sisymbrium salsugineum</name>
    <dbReference type="NCBI Taxonomy" id="72664"/>
    <lineage>
        <taxon>Eukaryota</taxon>
        <taxon>Viridiplantae</taxon>
        <taxon>Streptophyta</taxon>
        <taxon>Embryophyta</taxon>
        <taxon>Tracheophyta</taxon>
        <taxon>Spermatophyta</taxon>
        <taxon>Magnoliopsida</taxon>
        <taxon>eudicotyledons</taxon>
        <taxon>Gunneridae</taxon>
        <taxon>Pentapetalae</taxon>
        <taxon>rosids</taxon>
        <taxon>malvids</taxon>
        <taxon>Brassicales</taxon>
        <taxon>Brassicaceae</taxon>
        <taxon>Eutremeae</taxon>
        <taxon>Eutrema</taxon>
    </lineage>
</organism>
<gene>
    <name evidence="2" type="ORF">EUTSA_v10022327mg</name>
</gene>
<evidence type="ECO:0000313" key="3">
    <source>
        <dbReference type="Proteomes" id="UP000030689"/>
    </source>
</evidence>
<dbReference type="Gramene" id="ESQ48054">
    <property type="protein sequence ID" value="ESQ48054"/>
    <property type="gene ID" value="EUTSA_v10022327mg"/>
</dbReference>
<dbReference type="STRING" id="72664.V4LW64"/>
<accession>V4LW64</accession>
<reference evidence="2 3" key="1">
    <citation type="journal article" date="2013" name="Front. Plant Sci.">
        <title>The Reference Genome of the Halophytic Plant Eutrema salsugineum.</title>
        <authorList>
            <person name="Yang R."/>
            <person name="Jarvis D.E."/>
            <person name="Chen H."/>
            <person name="Beilstein M.A."/>
            <person name="Grimwood J."/>
            <person name="Jenkins J."/>
            <person name="Shu S."/>
            <person name="Prochnik S."/>
            <person name="Xin M."/>
            <person name="Ma C."/>
            <person name="Schmutz J."/>
            <person name="Wing R.A."/>
            <person name="Mitchell-Olds T."/>
            <person name="Schumaker K.S."/>
            <person name="Wang X."/>
        </authorList>
    </citation>
    <scope>NUCLEOTIDE SEQUENCE [LARGE SCALE GENOMIC DNA]</scope>
</reference>
<name>V4LW64_EUTSA</name>
<keyword evidence="1" id="KW-1133">Transmembrane helix</keyword>
<sequence>MITYISRCVTFGQIAEIVDEGATRCATSGLLYGAIFLFGAPFVYSCMFRTKLRNKFGLPDAPAPDWITHLLCGHCALCQEYRELKHRGFDPNIENLMAEYKCKAAISC</sequence>